<dbReference type="PANTHER" id="PTHR22916:SF51">
    <property type="entry name" value="GLYCOSYLTRANSFERASE EPSH-RELATED"/>
    <property type="match status" value="1"/>
</dbReference>
<dbReference type="InterPro" id="IPR001173">
    <property type="entry name" value="Glyco_trans_2-like"/>
</dbReference>
<dbReference type="InterPro" id="IPR029044">
    <property type="entry name" value="Nucleotide-diphossugar_trans"/>
</dbReference>
<accession>A0A4V1N3C4</accession>
<dbReference type="AlphaFoldDB" id="A0A4V1N3C4"/>
<dbReference type="EMBL" id="SBKQ01000020">
    <property type="protein sequence ID" value="RXR27738.1"/>
    <property type="molecule type" value="Genomic_DNA"/>
</dbReference>
<dbReference type="SUPFAM" id="SSF53448">
    <property type="entry name" value="Nucleotide-diphospho-sugar transferases"/>
    <property type="match status" value="1"/>
</dbReference>
<dbReference type="CDD" id="cd00761">
    <property type="entry name" value="Glyco_tranf_GTA_type"/>
    <property type="match status" value="1"/>
</dbReference>
<sequence>MVNVSVIIPVYNAEKYLKDCIESLLRQTLPELEFIFVNDGSKDTSAQIIASYQATDSRITLINQPNQGVSVARNNGVDVAQGDYIGFVDADDTITPEYYHKLFTAALDNRTDIVFSNFIQEQDGSHIHYKLPFQAGVALKKDYIETTLLPYMFAEDGLNTCCTKLYKRELLHQNAVHFPQGIALGEDGFFNLQAFHFATAVLYLDFSGYFYREVTGSATRNLLEKDYFQRALQVYQFDIKKVIPLSLSDKVLQKQKSIRLANKVVSYTFIYLKPSNGLPFIKKYKYVRAMLRNDSVKGIFNNEWHRLKQAKSMFQKITLYCIKYQQVCLLFILTYYSYRRNK</sequence>
<evidence type="ECO:0000313" key="4">
    <source>
        <dbReference type="EMBL" id="RXR27738.1"/>
    </source>
</evidence>
<dbReference type="OrthoDB" id="396512at2"/>
<organism evidence="4 5">
    <name type="scientific">Flavobacterium piscinae</name>
    <dbReference type="NCBI Taxonomy" id="2506424"/>
    <lineage>
        <taxon>Bacteria</taxon>
        <taxon>Pseudomonadati</taxon>
        <taxon>Bacteroidota</taxon>
        <taxon>Flavobacteriia</taxon>
        <taxon>Flavobacteriales</taxon>
        <taxon>Flavobacteriaceae</taxon>
        <taxon>Flavobacterium</taxon>
    </lineage>
</organism>
<name>A0A4V1N3C4_9FLAO</name>
<dbReference type="Gene3D" id="3.90.550.10">
    <property type="entry name" value="Spore Coat Polysaccharide Biosynthesis Protein SpsA, Chain A"/>
    <property type="match status" value="1"/>
</dbReference>
<gene>
    <name evidence="4" type="ORF">EQG68_14640</name>
</gene>
<keyword evidence="1" id="KW-0328">Glycosyltransferase</keyword>
<evidence type="ECO:0000313" key="5">
    <source>
        <dbReference type="Proteomes" id="UP000289734"/>
    </source>
</evidence>
<dbReference type="Pfam" id="PF00535">
    <property type="entry name" value="Glycos_transf_2"/>
    <property type="match status" value="1"/>
</dbReference>
<reference evidence="5" key="1">
    <citation type="submission" date="2019-01" db="EMBL/GenBank/DDBJ databases">
        <title>Cytophagaceae bacterium strain CAR-16.</title>
        <authorList>
            <person name="Chen W.-M."/>
        </authorList>
    </citation>
    <scope>NUCLEOTIDE SEQUENCE [LARGE SCALE GENOMIC DNA]</scope>
    <source>
        <strain evidence="5">ICH-30</strain>
    </source>
</reference>
<evidence type="ECO:0000256" key="1">
    <source>
        <dbReference type="ARBA" id="ARBA00022676"/>
    </source>
</evidence>
<feature type="domain" description="Glycosyltransferase 2-like" evidence="3">
    <location>
        <begin position="5"/>
        <end position="171"/>
    </location>
</feature>
<keyword evidence="2 4" id="KW-0808">Transferase</keyword>
<evidence type="ECO:0000259" key="3">
    <source>
        <dbReference type="Pfam" id="PF00535"/>
    </source>
</evidence>
<dbReference type="PANTHER" id="PTHR22916">
    <property type="entry name" value="GLYCOSYLTRANSFERASE"/>
    <property type="match status" value="1"/>
</dbReference>
<dbReference type="RefSeq" id="WP_129465637.1">
    <property type="nucleotide sequence ID" value="NZ_SBKQ01000020.1"/>
</dbReference>
<comment type="caution">
    <text evidence="4">The sequence shown here is derived from an EMBL/GenBank/DDBJ whole genome shotgun (WGS) entry which is preliminary data.</text>
</comment>
<dbReference type="GO" id="GO:0016758">
    <property type="term" value="F:hexosyltransferase activity"/>
    <property type="evidence" value="ECO:0007669"/>
    <property type="project" value="UniProtKB-ARBA"/>
</dbReference>
<protein>
    <submittedName>
        <fullName evidence="4">Glycosyltransferase</fullName>
    </submittedName>
</protein>
<proteinExistence type="predicted"/>
<evidence type="ECO:0000256" key="2">
    <source>
        <dbReference type="ARBA" id="ARBA00022679"/>
    </source>
</evidence>
<dbReference type="Proteomes" id="UP000289734">
    <property type="component" value="Unassembled WGS sequence"/>
</dbReference>
<keyword evidence="5" id="KW-1185">Reference proteome</keyword>